<dbReference type="InterPro" id="IPR002656">
    <property type="entry name" value="Acyl_transf_3_dom"/>
</dbReference>
<feature type="transmembrane region" description="Helical" evidence="1">
    <location>
        <begin position="56"/>
        <end position="76"/>
    </location>
</feature>
<evidence type="ECO:0000256" key="1">
    <source>
        <dbReference type="SAM" id="Phobius"/>
    </source>
</evidence>
<feature type="transmembrane region" description="Helical" evidence="1">
    <location>
        <begin position="187"/>
        <end position="205"/>
    </location>
</feature>
<feature type="transmembrane region" description="Helical" evidence="1">
    <location>
        <begin position="23"/>
        <end position="44"/>
    </location>
</feature>
<reference evidence="3 4" key="1">
    <citation type="submission" date="2024-08" db="EMBL/GenBank/DDBJ databases">
        <title>Draft Genome Sequence of Legionella lytica strain DSB2004, Isolated From a Fire Sprinkler System.</title>
        <authorList>
            <person name="Everhart A.D."/>
            <person name="Kidane D.T."/>
            <person name="Farone A.L."/>
            <person name="Farone M.B."/>
        </authorList>
    </citation>
    <scope>NUCLEOTIDE SEQUENCE [LARGE SCALE GENOMIC DNA]</scope>
    <source>
        <strain evidence="3 4">DSB2004</strain>
    </source>
</reference>
<comment type="caution">
    <text evidence="3">The sequence shown here is derived from an EMBL/GenBank/DDBJ whole genome shotgun (WGS) entry which is preliminary data.</text>
</comment>
<accession>A0ABW8D6X7</accession>
<name>A0ABW8D6X7_9GAMM</name>
<keyword evidence="1" id="KW-1133">Transmembrane helix</keyword>
<feature type="transmembrane region" description="Helical" evidence="1">
    <location>
        <begin position="303"/>
        <end position="323"/>
    </location>
</feature>
<dbReference type="EMBL" id="JBGORX010000002">
    <property type="protein sequence ID" value="MFJ1268453.1"/>
    <property type="molecule type" value="Genomic_DNA"/>
</dbReference>
<feature type="transmembrane region" description="Helical" evidence="1">
    <location>
        <begin position="265"/>
        <end position="282"/>
    </location>
</feature>
<evidence type="ECO:0000313" key="3">
    <source>
        <dbReference type="EMBL" id="MFJ1268453.1"/>
    </source>
</evidence>
<gene>
    <name evidence="3" type="ORF">ACD661_07805</name>
</gene>
<feature type="transmembrane region" description="Helical" evidence="1">
    <location>
        <begin position="343"/>
        <end position="372"/>
    </location>
</feature>
<organism evidence="3 4">
    <name type="scientific">Legionella lytica</name>
    <dbReference type="NCBI Taxonomy" id="96232"/>
    <lineage>
        <taxon>Bacteria</taxon>
        <taxon>Pseudomonadati</taxon>
        <taxon>Pseudomonadota</taxon>
        <taxon>Gammaproteobacteria</taxon>
        <taxon>Legionellales</taxon>
        <taxon>Legionellaceae</taxon>
        <taxon>Legionella</taxon>
    </lineage>
</organism>
<keyword evidence="1" id="KW-0472">Membrane</keyword>
<protein>
    <submittedName>
        <fullName evidence="3">Acyltransferase family protein</fullName>
        <ecNumber evidence="3">2.3.-.-</ecNumber>
    </submittedName>
</protein>
<dbReference type="PANTHER" id="PTHR23028:SF131">
    <property type="entry name" value="BLR2367 PROTEIN"/>
    <property type="match status" value="1"/>
</dbReference>
<feature type="transmembrane region" description="Helical" evidence="1">
    <location>
        <begin position="97"/>
        <end position="118"/>
    </location>
</feature>
<dbReference type="PANTHER" id="PTHR23028">
    <property type="entry name" value="ACETYLTRANSFERASE"/>
    <property type="match status" value="1"/>
</dbReference>
<proteinExistence type="predicted"/>
<evidence type="ECO:0000259" key="2">
    <source>
        <dbReference type="Pfam" id="PF01757"/>
    </source>
</evidence>
<feature type="transmembrane region" description="Helical" evidence="1">
    <location>
        <begin position="162"/>
        <end position="180"/>
    </location>
</feature>
<keyword evidence="4" id="KW-1185">Reference proteome</keyword>
<sequence>MTEQLIKPHSFEGQLLMLKANRFIVLDSFRGLCALSVVLFHLHVPYSATELGFFRNAHLFVEFFFVLSGFVLFHTYRNALANYHDFNPFIVKRIFRLYPLHFVMFAVFILFEGGKLLAEMKGLNFNGNAFSGRNALKEIIPNLLLLQSWLNSTDPLSFNGPSWSISAELYVYMLFAAILILNRKLSLSLFAIISGFAFFALAMGLDVLNNNILRVFSCFFAGILAYYIYQKILNVALPKPMMTVLEGLSLFMIFLILNGNFKHQGVIASLWFCIVILIFSLEQGHFSSLLKHSFFIRLGKLSYSIYMIHFAMIFLVISFAILFSKLSHYDFAPMLNEPQTGELIRYITTHSIVGNNVLVLAIIAMIIVLAHFSWKYIEKPGMALGERFLLRYKKGVTRSKAAIDPSV</sequence>
<dbReference type="InterPro" id="IPR050879">
    <property type="entry name" value="Acyltransferase_3"/>
</dbReference>
<evidence type="ECO:0000313" key="4">
    <source>
        <dbReference type="Proteomes" id="UP001615550"/>
    </source>
</evidence>
<feature type="transmembrane region" description="Helical" evidence="1">
    <location>
        <begin position="211"/>
        <end position="229"/>
    </location>
</feature>
<keyword evidence="3" id="KW-0808">Transferase</keyword>
<feature type="domain" description="Acyltransferase 3" evidence="2">
    <location>
        <begin position="26"/>
        <end position="368"/>
    </location>
</feature>
<dbReference type="GO" id="GO:0016746">
    <property type="term" value="F:acyltransferase activity"/>
    <property type="evidence" value="ECO:0007669"/>
    <property type="project" value="UniProtKB-KW"/>
</dbReference>
<dbReference type="RefSeq" id="WP_400187303.1">
    <property type="nucleotide sequence ID" value="NZ_JBGORX010000002.1"/>
</dbReference>
<keyword evidence="1" id="KW-0812">Transmembrane</keyword>
<dbReference type="Pfam" id="PF01757">
    <property type="entry name" value="Acyl_transf_3"/>
    <property type="match status" value="1"/>
</dbReference>
<feature type="transmembrane region" description="Helical" evidence="1">
    <location>
        <begin position="241"/>
        <end position="259"/>
    </location>
</feature>
<dbReference type="Proteomes" id="UP001615550">
    <property type="component" value="Unassembled WGS sequence"/>
</dbReference>
<keyword evidence="3" id="KW-0012">Acyltransferase</keyword>
<dbReference type="EC" id="2.3.-.-" evidence="3"/>